<evidence type="ECO:0000313" key="2">
    <source>
        <dbReference type="Proteomes" id="UP000288227"/>
    </source>
</evidence>
<keyword evidence="2" id="KW-1185">Reference proteome</keyword>
<comment type="caution">
    <text evidence="1">The sequence shown here is derived from an EMBL/GenBank/DDBJ whole genome shotgun (WGS) entry which is preliminary data.</text>
</comment>
<organism evidence="1 2">
    <name type="scientific">Chryseotalea sanaruensis</name>
    <dbReference type="NCBI Taxonomy" id="2482724"/>
    <lineage>
        <taxon>Bacteria</taxon>
        <taxon>Pseudomonadati</taxon>
        <taxon>Bacteroidota</taxon>
        <taxon>Cytophagia</taxon>
        <taxon>Cytophagales</taxon>
        <taxon>Chryseotaleaceae</taxon>
        <taxon>Chryseotalea</taxon>
    </lineage>
</organism>
<accession>A0A401U7P9</accession>
<dbReference type="EMBL" id="BHXQ01000002">
    <property type="protein sequence ID" value="GCC50918.1"/>
    <property type="molecule type" value="Genomic_DNA"/>
</dbReference>
<dbReference type="Proteomes" id="UP000288227">
    <property type="component" value="Unassembled WGS sequence"/>
</dbReference>
<sequence length="154" mass="17895">MTSRSIIILGAFATLIVLGFLSQRWRVTFFNYKKAVPKGCKSNTESSMQCEEYMVHWHYAEPAQYEALIDLFSQRIIHENSLLRVDTVREVESNSQFSTLLFKHDSKIVKTMSYGKNEQKGVVIIYEPLKAIPSMQSRPDFIKELLSLDLRELR</sequence>
<reference evidence="1 2" key="1">
    <citation type="submission" date="2018-11" db="EMBL/GenBank/DDBJ databases">
        <title>Chryseotalea sanarue gen. nov., sp., nov., a member of the family Cytophagaceae, isolated from a brackish lake in Hamamatsu Japan.</title>
        <authorList>
            <person name="Maejima Y."/>
            <person name="Iino T."/>
            <person name="Muraguchi Y."/>
            <person name="Fukuda K."/>
            <person name="Ohkuma M."/>
            <person name="Moriuchi R."/>
            <person name="Dohra H."/>
            <person name="Kimbara K."/>
            <person name="Shintani M."/>
        </authorList>
    </citation>
    <scope>NUCLEOTIDE SEQUENCE [LARGE SCALE GENOMIC DNA]</scope>
    <source>
        <strain evidence="1 2">Ys</strain>
    </source>
</reference>
<dbReference type="AlphaFoldDB" id="A0A401U7P9"/>
<evidence type="ECO:0000313" key="1">
    <source>
        <dbReference type="EMBL" id="GCC50918.1"/>
    </source>
</evidence>
<name>A0A401U7P9_9BACT</name>
<dbReference type="RefSeq" id="WP_127121572.1">
    <property type="nucleotide sequence ID" value="NZ_BHXQ01000002.1"/>
</dbReference>
<proteinExistence type="predicted"/>
<gene>
    <name evidence="1" type="ORF">SanaruYs_11370</name>
</gene>
<protein>
    <submittedName>
        <fullName evidence="1">Uncharacterized protein</fullName>
    </submittedName>
</protein>